<feature type="compositionally biased region" description="Low complexity" evidence="1">
    <location>
        <begin position="147"/>
        <end position="158"/>
    </location>
</feature>
<organism evidence="2 3">
    <name type="scientific">Vreelandella sulfidaeris</name>
    <dbReference type="NCBI Taxonomy" id="115553"/>
    <lineage>
        <taxon>Bacteria</taxon>
        <taxon>Pseudomonadati</taxon>
        <taxon>Pseudomonadota</taxon>
        <taxon>Gammaproteobacteria</taxon>
        <taxon>Oceanospirillales</taxon>
        <taxon>Halomonadaceae</taxon>
        <taxon>Vreelandella</taxon>
    </lineage>
</organism>
<dbReference type="Gene3D" id="3.30.70.1440">
    <property type="entry name" value="Multidrug efflux transporter AcrB pore domain"/>
    <property type="match status" value="1"/>
</dbReference>
<evidence type="ECO:0000256" key="1">
    <source>
        <dbReference type="SAM" id="MobiDB-lite"/>
    </source>
</evidence>
<proteinExistence type="predicted"/>
<dbReference type="SUPFAM" id="SSF82714">
    <property type="entry name" value="Multidrug efflux transporter AcrB TolC docking domain, DN and DC subdomains"/>
    <property type="match status" value="1"/>
</dbReference>
<reference evidence="2 3" key="1">
    <citation type="journal article" date="2019" name="Microbiol. Resour. Announc.">
        <title>Complete Genome Sequence of Halomonas sulfidaeris Strain Esulfide1 Isolated from a Metal Sulfide Rock at a Depth of 2,200 Meters, Obtained Using Nanopore Sequencing.</title>
        <authorList>
            <person name="Saito M."/>
            <person name="Nishigata A."/>
            <person name="Galipon J."/>
            <person name="Arakawa K."/>
        </authorList>
    </citation>
    <scope>NUCLEOTIDE SEQUENCE [LARGE SCALE GENOMIC DNA]</scope>
    <source>
        <strain evidence="2 3">ATCC BAA-803</strain>
    </source>
</reference>
<dbReference type="KEGG" id="hsr:HSBAA_12060"/>
<protein>
    <submittedName>
        <fullName evidence="2">Uncharacterized protein</fullName>
    </submittedName>
</protein>
<dbReference type="Pfam" id="PF00873">
    <property type="entry name" value="ACR_tran"/>
    <property type="match status" value="1"/>
</dbReference>
<dbReference type="AlphaFoldDB" id="A0A455U1M9"/>
<dbReference type="Gene3D" id="3.30.2090.10">
    <property type="entry name" value="Multidrug efflux transporter AcrB TolC docking domain, DN and DC subdomains"/>
    <property type="match status" value="1"/>
</dbReference>
<dbReference type="GO" id="GO:0005886">
    <property type="term" value="C:plasma membrane"/>
    <property type="evidence" value="ECO:0007669"/>
    <property type="project" value="TreeGrafter"/>
</dbReference>
<dbReference type="InterPro" id="IPR027463">
    <property type="entry name" value="AcrB_DN_DC_subdom"/>
</dbReference>
<dbReference type="PANTHER" id="PTHR32063:SF77">
    <property type="entry name" value="ACR FAMILY TRANSPORT PROTEIN"/>
    <property type="match status" value="1"/>
</dbReference>
<dbReference type="GO" id="GO:0042910">
    <property type="term" value="F:xenobiotic transmembrane transporter activity"/>
    <property type="evidence" value="ECO:0007669"/>
    <property type="project" value="TreeGrafter"/>
</dbReference>
<dbReference type="PANTHER" id="PTHR32063">
    <property type="match status" value="1"/>
</dbReference>
<evidence type="ECO:0000313" key="3">
    <source>
        <dbReference type="Proteomes" id="UP000320231"/>
    </source>
</evidence>
<evidence type="ECO:0000313" key="2">
    <source>
        <dbReference type="EMBL" id="BBI59900.1"/>
    </source>
</evidence>
<dbReference type="EMBL" id="AP019514">
    <property type="protein sequence ID" value="BBI59900.1"/>
    <property type="molecule type" value="Genomic_DNA"/>
</dbReference>
<name>A0A455U1M9_9GAMM</name>
<sequence length="165" mass="17395">MRSGWSANCARFPASARSSRARAWHAPNWSCGPISRAADLGVTSAAIAETLRVATLGDYDQDLAKLNLSERQVPIVVRLADAAREDLQTLKQLPVPGARGAVPLENVATLEIGSGPSQITRYDRMRNINFEVELNGRELGEGGTGGTRAAQPADTTAGGDAGIGR</sequence>
<gene>
    <name evidence="2" type="ORF">HSBAA_12060</name>
</gene>
<accession>A0A455U1M9</accession>
<dbReference type="InterPro" id="IPR001036">
    <property type="entry name" value="Acrflvin-R"/>
</dbReference>
<dbReference type="Proteomes" id="UP000320231">
    <property type="component" value="Chromosome"/>
</dbReference>
<feature type="region of interest" description="Disordered" evidence="1">
    <location>
        <begin position="137"/>
        <end position="165"/>
    </location>
</feature>